<comment type="caution">
    <text evidence="6">The sequence shown here is derived from an EMBL/GenBank/DDBJ whole genome shotgun (WGS) entry which is preliminary data.</text>
</comment>
<organism evidence="6 7">
    <name type="scientific">Cylindrotheca closterium</name>
    <dbReference type="NCBI Taxonomy" id="2856"/>
    <lineage>
        <taxon>Eukaryota</taxon>
        <taxon>Sar</taxon>
        <taxon>Stramenopiles</taxon>
        <taxon>Ochrophyta</taxon>
        <taxon>Bacillariophyta</taxon>
        <taxon>Bacillariophyceae</taxon>
        <taxon>Bacillariophycidae</taxon>
        <taxon>Bacillariales</taxon>
        <taxon>Bacillariaceae</taxon>
        <taxon>Cylindrotheca</taxon>
    </lineage>
</organism>
<protein>
    <recommendedName>
        <fullName evidence="5">MYND-type domain-containing protein</fullName>
    </recommendedName>
</protein>
<gene>
    <name evidence="6" type="ORF">CYCCA115_LOCUS13744</name>
</gene>
<evidence type="ECO:0000256" key="4">
    <source>
        <dbReference type="PROSITE-ProRule" id="PRU00134"/>
    </source>
</evidence>
<name>A0AAD2PUV7_9STRA</name>
<dbReference type="EMBL" id="CAKOGP040001814">
    <property type="protein sequence ID" value="CAJ1952843.1"/>
    <property type="molecule type" value="Genomic_DNA"/>
</dbReference>
<keyword evidence="2 4" id="KW-0863">Zinc-finger</keyword>
<dbReference type="Pfam" id="PF20179">
    <property type="entry name" value="MSS51_C"/>
    <property type="match status" value="1"/>
</dbReference>
<dbReference type="GO" id="GO:0008270">
    <property type="term" value="F:zinc ion binding"/>
    <property type="evidence" value="ECO:0007669"/>
    <property type="project" value="UniProtKB-KW"/>
</dbReference>
<dbReference type="PROSITE" id="PS50865">
    <property type="entry name" value="ZF_MYND_2"/>
    <property type="match status" value="1"/>
</dbReference>
<dbReference type="SUPFAM" id="SSF144232">
    <property type="entry name" value="HIT/MYND zinc finger-like"/>
    <property type="match status" value="1"/>
</dbReference>
<evidence type="ECO:0000313" key="7">
    <source>
        <dbReference type="Proteomes" id="UP001295423"/>
    </source>
</evidence>
<accession>A0AAD2PUV7</accession>
<sequence>MSETKDYYEGKDKLWHDRWFEMFRKGKWMSNPDFSSTMSPEWDSYHPYSCNTCKRGGLQSLNLVRCSGCRVVKYCCRDHQKKDWPMHKSWCKAFSKVSDINDEADEKIDWTEWSRRQNETSRKIMNMVRGDLRHSINVQIAWVQPHCSRCFRSGRISGVDLVVCPSCNGVAVCKSCLGHETDTTWETFHNGDKQECESYLIYLCCSAMIVEHEKPVLRPSHTNCTETFCPKDWIDYFEKKGNDFGTWLDGPISALRIMAPIVCFLTDGLTLPMTIQMFLGELSLLKKSELSIHILGAEGQEFIATRAFLELGRLNPQLKRLDIVMVGPNLPNNYSHSYPQFVLSSEEAPCHLEGTVDHVSGLYHRCPAASGPVPDLFVAFNPGFQEPSHFVTWRSTLELVKTRTGVPLCITGFNFSEVHNDVKVLKGVGFQEKVPPTANPFRSTRPFLDPSREETDFIYNNKAYAIVQGVA</sequence>
<dbReference type="Gene3D" id="6.10.140.2220">
    <property type="match status" value="1"/>
</dbReference>
<evidence type="ECO:0000256" key="3">
    <source>
        <dbReference type="ARBA" id="ARBA00022833"/>
    </source>
</evidence>
<dbReference type="Pfam" id="PF01753">
    <property type="entry name" value="zf-MYND"/>
    <property type="match status" value="1"/>
</dbReference>
<dbReference type="Proteomes" id="UP001295423">
    <property type="component" value="Unassembled WGS sequence"/>
</dbReference>
<evidence type="ECO:0000256" key="2">
    <source>
        <dbReference type="ARBA" id="ARBA00022771"/>
    </source>
</evidence>
<dbReference type="AlphaFoldDB" id="A0AAD2PUV7"/>
<dbReference type="PANTHER" id="PTHR28069">
    <property type="entry name" value="GH20023P"/>
    <property type="match status" value="1"/>
</dbReference>
<evidence type="ECO:0000313" key="6">
    <source>
        <dbReference type="EMBL" id="CAJ1952843.1"/>
    </source>
</evidence>
<reference evidence="6" key="1">
    <citation type="submission" date="2023-08" db="EMBL/GenBank/DDBJ databases">
        <authorList>
            <person name="Audoor S."/>
            <person name="Bilcke G."/>
        </authorList>
    </citation>
    <scope>NUCLEOTIDE SEQUENCE</scope>
</reference>
<proteinExistence type="predicted"/>
<keyword evidence="7" id="KW-1185">Reference proteome</keyword>
<evidence type="ECO:0000259" key="5">
    <source>
        <dbReference type="PROSITE" id="PS50865"/>
    </source>
</evidence>
<keyword evidence="1" id="KW-0479">Metal-binding</keyword>
<dbReference type="InterPro" id="IPR046824">
    <property type="entry name" value="Mss51-like_C"/>
</dbReference>
<feature type="domain" description="MYND-type" evidence="5">
    <location>
        <begin position="50"/>
        <end position="91"/>
    </location>
</feature>
<keyword evidence="3" id="KW-0862">Zinc</keyword>
<dbReference type="InterPro" id="IPR002893">
    <property type="entry name" value="Znf_MYND"/>
</dbReference>
<evidence type="ECO:0000256" key="1">
    <source>
        <dbReference type="ARBA" id="ARBA00022723"/>
    </source>
</evidence>